<dbReference type="PRINTS" id="PR01100">
    <property type="entry name" value="SHIKIMTKNASE"/>
</dbReference>
<dbReference type="CDD" id="cd00502">
    <property type="entry name" value="DHQase_I"/>
    <property type="match status" value="1"/>
</dbReference>
<dbReference type="PANTHER" id="PTHR21089">
    <property type="entry name" value="SHIKIMATE DEHYDROGENASE"/>
    <property type="match status" value="1"/>
</dbReference>
<feature type="domain" description="SDH C-terminal" evidence="2">
    <location>
        <begin position="790"/>
        <end position="820"/>
    </location>
</feature>
<dbReference type="InterPro" id="IPR013785">
    <property type="entry name" value="Aldolase_TIM"/>
</dbReference>
<dbReference type="Gene3D" id="3.40.50.720">
    <property type="entry name" value="NAD(P)-binding Rossmann-like Domain"/>
    <property type="match status" value="1"/>
</dbReference>
<evidence type="ECO:0000313" key="3">
    <source>
        <dbReference type="EMBL" id="KAF3010857.1"/>
    </source>
</evidence>
<dbReference type="InterPro" id="IPR031322">
    <property type="entry name" value="Shikimate/glucono_kinase"/>
</dbReference>
<proteinExistence type="predicted"/>
<dbReference type="SUPFAM" id="SSF51735">
    <property type="entry name" value="NAD(P)-binding Rossmann-fold domains"/>
    <property type="match status" value="1"/>
</dbReference>
<name>A0A9P4TNH2_CURKU</name>
<dbReference type="InterPro" id="IPR041121">
    <property type="entry name" value="SDH_C"/>
</dbReference>
<dbReference type="EMBL" id="SWKU01000001">
    <property type="protein sequence ID" value="KAF3010857.1"/>
    <property type="molecule type" value="Genomic_DNA"/>
</dbReference>
<evidence type="ECO:0000313" key="4">
    <source>
        <dbReference type="Proteomes" id="UP000801428"/>
    </source>
</evidence>
<dbReference type="SUPFAM" id="SSF52540">
    <property type="entry name" value="P-loop containing nucleoside triphosphate hydrolases"/>
    <property type="match status" value="1"/>
</dbReference>
<dbReference type="PANTHER" id="PTHR21089:SF1">
    <property type="entry name" value="BIFUNCTIONAL 3-DEHYDROQUINATE DEHYDRATASE_SHIKIMATE DEHYDROGENASE, CHLOROPLASTIC"/>
    <property type="match status" value="1"/>
</dbReference>
<dbReference type="Pfam" id="PF01202">
    <property type="entry name" value="SKI"/>
    <property type="match status" value="1"/>
</dbReference>
<sequence>MTEHAVVDNYPPLHSSNAASPLPTARQPMVTTDSICYTPSATHWTRNYEPDASIALVGIRGSGLSTLAIFAANLLNYELLDADHQFYQATGLSRARFRSTYGMVRYRDAESTLLRSMLLDHPSKTVIVCGPGAVEATGQTLLSAYALDHPVIYVSRDLQGIQDHLKVWDTNTISSICRASTPMLRSISNFEFYNSTHSMHEDSRRYHHSVGSSLALKRVEQTFALFLQSVTSQMISRHGQRHLQLLALNSRQFTSALTIYAPIPAKFWSDVIREDFLADAIELVVPPSILGSASSTFDNSDADFITEQYHRAKNAAHVPVILNFEPIKLNSVLTEETWYFDALHHGLRLGPDFLCVDFTYDRDLIRRLIAVKGRTRVIADFSQSTPSSGNWVSPAWRTFIHLAEELGADAVRLRQETTAVTDNFAVRSFVDQITASHQSRIPVIAYNTGVQGKMSRFLGAHLNPVTDARLESQATRNHQDLLLSARDAQVALYSSFILDTMQFGIYGNNVNHSLSPAMHNAAFEASGMPHNYKAFQHSTLEELRSLLSDPRLGGLSVTAPFKTQVLSLVDQISHEAQIIGAINTLVPLRSHAEFTSSERNRAGTPVALYGDNTDWIGIRDCVQENLSPVNAINDRTTALIVGSGGMARAAIYALVGLGVRHLFFHNRTKARVEALVNYFEEGNRLLAANASRQLDFEGLPNKIRTRPSMRILAERSDSWPHDANHPTIIVSCIATKEVGGRCSVDTSLPPNWLASPTGGVVLELSYAPPVTPLLEQVRALSEQGWIAVDGLQMLPAQGRTQFELFTSRRAPVKLMHRAVLNAHMQRTGT</sequence>
<gene>
    <name evidence="3" type="ORF">E8E13_009070</name>
</gene>
<dbReference type="Pfam" id="PF18317">
    <property type="entry name" value="SDH_C"/>
    <property type="match status" value="1"/>
</dbReference>
<evidence type="ECO:0008006" key="5">
    <source>
        <dbReference type="Google" id="ProtNLM"/>
    </source>
</evidence>
<comment type="caution">
    <text evidence="3">The sequence shown here is derived from an EMBL/GenBank/DDBJ whole genome shotgun (WGS) entry which is preliminary data.</text>
</comment>
<dbReference type="GO" id="GO:0019632">
    <property type="term" value="P:shikimate metabolic process"/>
    <property type="evidence" value="ECO:0007669"/>
    <property type="project" value="TreeGrafter"/>
</dbReference>
<dbReference type="GO" id="GO:0009423">
    <property type="term" value="P:chorismate biosynthetic process"/>
    <property type="evidence" value="ECO:0007669"/>
    <property type="project" value="TreeGrafter"/>
</dbReference>
<dbReference type="Proteomes" id="UP000801428">
    <property type="component" value="Unassembled WGS sequence"/>
</dbReference>
<dbReference type="GO" id="GO:0003855">
    <property type="term" value="F:3-dehydroquinate dehydratase activity"/>
    <property type="evidence" value="ECO:0007669"/>
    <property type="project" value="InterPro"/>
</dbReference>
<dbReference type="InterPro" id="IPR046346">
    <property type="entry name" value="Aminoacid_DH-like_N_sf"/>
</dbReference>
<dbReference type="GO" id="GO:0004764">
    <property type="term" value="F:shikimate 3-dehydrogenase (NADP+) activity"/>
    <property type="evidence" value="ECO:0007669"/>
    <property type="project" value="InterPro"/>
</dbReference>
<dbReference type="InterPro" id="IPR013708">
    <property type="entry name" value="Shikimate_DH-bd_N"/>
</dbReference>
<dbReference type="AlphaFoldDB" id="A0A9P4TNH2"/>
<reference evidence="3" key="1">
    <citation type="submission" date="2019-04" db="EMBL/GenBank/DDBJ databases">
        <title>Sequencing of skin fungus with MAO and IRED activity.</title>
        <authorList>
            <person name="Marsaioli A.J."/>
            <person name="Bonatto J.M.C."/>
            <person name="Reis Junior O."/>
        </authorList>
    </citation>
    <scope>NUCLEOTIDE SEQUENCE</scope>
    <source>
        <strain evidence="3">30M1</strain>
    </source>
</reference>
<feature type="domain" description="Shikimate dehydrogenase substrate binding N-terminal" evidence="1">
    <location>
        <begin position="505"/>
        <end position="585"/>
    </location>
</feature>
<dbReference type="CDD" id="cd01065">
    <property type="entry name" value="NAD_bind_Shikimate_DH"/>
    <property type="match status" value="1"/>
</dbReference>
<accession>A0A9P4TNH2</accession>
<dbReference type="Gene3D" id="3.20.20.70">
    <property type="entry name" value="Aldolase class I"/>
    <property type="match status" value="1"/>
</dbReference>
<dbReference type="OrthoDB" id="4415835at2759"/>
<evidence type="ECO:0000259" key="1">
    <source>
        <dbReference type="Pfam" id="PF08501"/>
    </source>
</evidence>
<evidence type="ECO:0000259" key="2">
    <source>
        <dbReference type="Pfam" id="PF18317"/>
    </source>
</evidence>
<protein>
    <recommendedName>
        <fullName evidence="5">Quinate repressor protein</fullName>
    </recommendedName>
</protein>
<dbReference type="Pfam" id="PF01487">
    <property type="entry name" value="DHquinase_I"/>
    <property type="match status" value="1"/>
</dbReference>
<dbReference type="SUPFAM" id="SSF53223">
    <property type="entry name" value="Aminoacid dehydrogenase-like, N-terminal domain"/>
    <property type="match status" value="1"/>
</dbReference>
<dbReference type="InterPro" id="IPR036291">
    <property type="entry name" value="NAD(P)-bd_dom_sf"/>
</dbReference>
<dbReference type="SUPFAM" id="SSF51569">
    <property type="entry name" value="Aldolase"/>
    <property type="match status" value="1"/>
</dbReference>
<dbReference type="InterPro" id="IPR027417">
    <property type="entry name" value="P-loop_NTPase"/>
</dbReference>
<dbReference type="Gene3D" id="3.40.50.10860">
    <property type="entry name" value="Leucine Dehydrogenase, chain A, domain 1"/>
    <property type="match status" value="1"/>
</dbReference>
<dbReference type="Pfam" id="PF08501">
    <property type="entry name" value="Shikimate_dh_N"/>
    <property type="match status" value="1"/>
</dbReference>
<dbReference type="InterPro" id="IPR001381">
    <property type="entry name" value="DHquinase_I"/>
</dbReference>
<dbReference type="InterPro" id="IPR022893">
    <property type="entry name" value="Shikimate_DH_fam"/>
</dbReference>
<dbReference type="Gene3D" id="3.40.50.300">
    <property type="entry name" value="P-loop containing nucleotide triphosphate hydrolases"/>
    <property type="match status" value="1"/>
</dbReference>
<keyword evidence="4" id="KW-1185">Reference proteome</keyword>
<organism evidence="3 4">
    <name type="scientific">Curvularia kusanoi</name>
    <name type="common">Cochliobolus kusanoi</name>
    <dbReference type="NCBI Taxonomy" id="90978"/>
    <lineage>
        <taxon>Eukaryota</taxon>
        <taxon>Fungi</taxon>
        <taxon>Dikarya</taxon>
        <taxon>Ascomycota</taxon>
        <taxon>Pezizomycotina</taxon>
        <taxon>Dothideomycetes</taxon>
        <taxon>Pleosporomycetidae</taxon>
        <taxon>Pleosporales</taxon>
        <taxon>Pleosporineae</taxon>
        <taxon>Pleosporaceae</taxon>
        <taxon>Curvularia</taxon>
    </lineage>
</organism>